<dbReference type="GO" id="GO:0060090">
    <property type="term" value="F:molecular adaptor activity"/>
    <property type="evidence" value="ECO:0007669"/>
    <property type="project" value="TreeGrafter"/>
</dbReference>
<evidence type="ECO:0000256" key="4">
    <source>
        <dbReference type="ARBA" id="ARBA00016099"/>
    </source>
</evidence>
<sequence length="193" mass="21399">MGCCLTCCDESKSQTGDSDERTRLITDPVINSSDGQRIPSETVVSPYQQSLPSKSDEQSMLNKILQQTALNVIDISTLGPHMMEQNEYFERRSAYISKIDSVNNLWPSSKPIHTLMQDVPLPEKLLSEPPISASDYNFIKLSASKIKAASVLKVTHTEDLVVPFHIPQKRVVSPSIQSDTNLPQSSELPADQN</sequence>
<evidence type="ECO:0000256" key="10">
    <source>
        <dbReference type="ARBA" id="ARBA00023288"/>
    </source>
</evidence>
<keyword evidence="7" id="KW-0472">Membrane</keyword>
<dbReference type="GO" id="GO:0016197">
    <property type="term" value="P:endosomal transport"/>
    <property type="evidence" value="ECO:0007669"/>
    <property type="project" value="InterPro"/>
</dbReference>
<dbReference type="GO" id="GO:0071986">
    <property type="term" value="C:Ragulator complex"/>
    <property type="evidence" value="ECO:0007669"/>
    <property type="project" value="InterPro"/>
</dbReference>
<dbReference type="GO" id="GO:0042632">
    <property type="term" value="P:cholesterol homeostasis"/>
    <property type="evidence" value="ECO:0007669"/>
    <property type="project" value="InterPro"/>
</dbReference>
<dbReference type="GO" id="GO:0007040">
    <property type="term" value="P:lysosome organization"/>
    <property type="evidence" value="ECO:0007669"/>
    <property type="project" value="InterPro"/>
</dbReference>
<keyword evidence="5" id="KW-0519">Myristate</keyword>
<evidence type="ECO:0000313" key="13">
    <source>
        <dbReference type="EMBL" id="JAP03323.1"/>
    </source>
</evidence>
<keyword evidence="6" id="KW-0967">Endosome</keyword>
<reference evidence="13" key="1">
    <citation type="journal article" date="2018" name="J. Proteomics">
        <title>Exploring the molecular complexity of Triatoma dimidiata sialome.</title>
        <authorList>
            <person name="Santiago P.B."/>
            <person name="de Araujo C.N."/>
            <person name="Charneau S."/>
            <person name="Bastos I.M.D."/>
            <person name="Assumpcao T.C.F."/>
            <person name="Queiroz R.M.L."/>
            <person name="Praca Y.R."/>
            <person name="Cordeiro T.M."/>
            <person name="Garcia C.H.S."/>
            <person name="da Silva I.G."/>
            <person name="Raiol T."/>
            <person name="Motta F.N."/>
            <person name="de Araujo Oliveira J.V."/>
            <person name="de Sousa M.V."/>
            <person name="Ribeiro J.M.C."/>
            <person name="de Santana J.M."/>
        </authorList>
    </citation>
    <scope>NUCLEOTIDE SEQUENCE</scope>
    <source>
        <strain evidence="13">Santander</strain>
        <tissue evidence="13">Salivary glands</tissue>
    </source>
</reference>
<organism evidence="13">
    <name type="scientific">Triatoma dimidiata</name>
    <name type="common">Kissing bug</name>
    <name type="synonym">Meccus dimidiatus</name>
    <dbReference type="NCBI Taxonomy" id="72491"/>
    <lineage>
        <taxon>Eukaryota</taxon>
        <taxon>Metazoa</taxon>
        <taxon>Ecdysozoa</taxon>
        <taxon>Arthropoda</taxon>
        <taxon>Hexapoda</taxon>
        <taxon>Insecta</taxon>
        <taxon>Pterygota</taxon>
        <taxon>Neoptera</taxon>
        <taxon>Paraneoptera</taxon>
        <taxon>Hemiptera</taxon>
        <taxon>Heteroptera</taxon>
        <taxon>Panheteroptera</taxon>
        <taxon>Cimicomorpha</taxon>
        <taxon>Reduviidae</taxon>
        <taxon>Triatominae</taxon>
        <taxon>Triatoma</taxon>
    </lineage>
</organism>
<dbReference type="SMART" id="SM01262">
    <property type="entry name" value="LAMTOR"/>
    <property type="match status" value="1"/>
</dbReference>
<feature type="region of interest" description="Disordered" evidence="12">
    <location>
        <begin position="173"/>
        <end position="193"/>
    </location>
</feature>
<dbReference type="GO" id="GO:0001919">
    <property type="term" value="P:regulation of receptor recycling"/>
    <property type="evidence" value="ECO:0007669"/>
    <property type="project" value="InterPro"/>
</dbReference>
<evidence type="ECO:0000256" key="6">
    <source>
        <dbReference type="ARBA" id="ARBA00022753"/>
    </source>
</evidence>
<accession>A0A0V0G5I6</accession>
<protein>
    <recommendedName>
        <fullName evidence="4">Ragulator complex protein LAMTOR1</fullName>
    </recommendedName>
    <alternativeName>
        <fullName evidence="11">Late endosomal/lysosomal adaptor and MAPK and MTOR activator 1</fullName>
    </alternativeName>
</protein>
<evidence type="ECO:0000256" key="1">
    <source>
        <dbReference type="ARBA" id="ARBA00004122"/>
    </source>
</evidence>
<evidence type="ECO:0000256" key="11">
    <source>
        <dbReference type="ARBA" id="ARBA00032695"/>
    </source>
</evidence>
<evidence type="ECO:0000256" key="3">
    <source>
        <dbReference type="ARBA" id="ARBA00010861"/>
    </source>
</evidence>
<evidence type="ECO:0000256" key="9">
    <source>
        <dbReference type="ARBA" id="ARBA00023228"/>
    </source>
</evidence>
<dbReference type="EMBL" id="GECL01002801">
    <property type="protein sequence ID" value="JAP03323.1"/>
    <property type="molecule type" value="Transcribed_RNA"/>
</dbReference>
<dbReference type="GO" id="GO:0005085">
    <property type="term" value="F:guanyl-nucleotide exchange factor activity"/>
    <property type="evidence" value="ECO:0007669"/>
    <property type="project" value="TreeGrafter"/>
</dbReference>
<evidence type="ECO:0000256" key="5">
    <source>
        <dbReference type="ARBA" id="ARBA00022707"/>
    </source>
</evidence>
<keyword evidence="8" id="KW-0564">Palmitate</keyword>
<keyword evidence="10" id="KW-0449">Lipoprotein</keyword>
<proteinExistence type="inferred from homology"/>
<comment type="subcellular location">
    <subcellularLocation>
        <location evidence="2">Late endosome membrane</location>
        <topology evidence="2">Lipid-anchor</topology>
        <orientation evidence="2">Cytoplasmic side</orientation>
    </subcellularLocation>
    <subcellularLocation>
        <location evidence="1">Lysosome membrane</location>
        <topology evidence="1">Lipid-anchor</topology>
        <orientation evidence="1">Cytoplasmic side</orientation>
    </subcellularLocation>
</comment>
<dbReference type="GO" id="GO:0032008">
    <property type="term" value="P:positive regulation of TOR signaling"/>
    <property type="evidence" value="ECO:0007669"/>
    <property type="project" value="InterPro"/>
</dbReference>
<comment type="similarity">
    <text evidence="3">Belongs to the LAMTOR1 family.</text>
</comment>
<dbReference type="PANTHER" id="PTHR13401">
    <property type="entry name" value="RAGULATOR COMPLEX PROTEIN LAMTOR1"/>
    <property type="match status" value="1"/>
</dbReference>
<evidence type="ECO:0000256" key="8">
    <source>
        <dbReference type="ARBA" id="ARBA00023139"/>
    </source>
</evidence>
<evidence type="ECO:0000256" key="2">
    <source>
        <dbReference type="ARBA" id="ARBA00004577"/>
    </source>
</evidence>
<feature type="compositionally biased region" description="Polar residues" evidence="12">
    <location>
        <begin position="174"/>
        <end position="193"/>
    </location>
</feature>
<evidence type="ECO:0000256" key="7">
    <source>
        <dbReference type="ARBA" id="ARBA00023136"/>
    </source>
</evidence>
<dbReference type="InterPro" id="IPR028209">
    <property type="entry name" value="LAMTOR1/MEH1"/>
</dbReference>
<dbReference type="PANTHER" id="PTHR13401:SF2">
    <property type="entry name" value="RAGULATOR COMPLEX PROTEIN LAMTOR1"/>
    <property type="match status" value="1"/>
</dbReference>
<keyword evidence="9" id="KW-0458">Lysosome</keyword>
<dbReference type="GO" id="GO:0043410">
    <property type="term" value="P:positive regulation of MAPK cascade"/>
    <property type="evidence" value="ECO:0007669"/>
    <property type="project" value="InterPro"/>
</dbReference>
<dbReference type="AlphaFoldDB" id="A0A0V0G5I6"/>
<dbReference type="Pfam" id="PF15454">
    <property type="entry name" value="LAMTOR"/>
    <property type="match status" value="1"/>
</dbReference>
<dbReference type="GO" id="GO:0045121">
    <property type="term" value="C:membrane raft"/>
    <property type="evidence" value="ECO:0007669"/>
    <property type="project" value="InterPro"/>
</dbReference>
<dbReference type="GO" id="GO:0005765">
    <property type="term" value="C:lysosomal membrane"/>
    <property type="evidence" value="ECO:0007669"/>
    <property type="project" value="UniProtKB-SubCell"/>
</dbReference>
<name>A0A0V0G5I6_TRIDM</name>
<dbReference type="GO" id="GO:0071230">
    <property type="term" value="P:cellular response to amino acid stimulus"/>
    <property type="evidence" value="ECO:0007669"/>
    <property type="project" value="InterPro"/>
</dbReference>
<evidence type="ECO:0000256" key="12">
    <source>
        <dbReference type="SAM" id="MobiDB-lite"/>
    </source>
</evidence>
<dbReference type="GO" id="GO:0031902">
    <property type="term" value="C:late endosome membrane"/>
    <property type="evidence" value="ECO:0007669"/>
    <property type="project" value="UniProtKB-SubCell"/>
</dbReference>